<comment type="caution">
    <text evidence="1">The sequence shown here is derived from an EMBL/GenBank/DDBJ whole genome shotgun (WGS) entry which is preliminary data.</text>
</comment>
<name>A0ABU2QIL2_9ACTN</name>
<reference evidence="2" key="1">
    <citation type="submission" date="2023-07" db="EMBL/GenBank/DDBJ databases">
        <title>30 novel species of actinomycetes from the DSMZ collection.</title>
        <authorList>
            <person name="Nouioui I."/>
        </authorList>
    </citation>
    <scope>NUCLEOTIDE SEQUENCE [LARGE SCALE GENOMIC DNA]</scope>
    <source>
        <strain evidence="2">DSM 41635</strain>
    </source>
</reference>
<accession>A0ABU2QIL2</accession>
<proteinExistence type="predicted"/>
<sequence>MSANADSLAQAMKDCGLRFLGFRRGTGIPPYVAGMVTSRHPDEGRRDRTVAIDDPAGVSKANADWFELGAQFGLFSADRRFLLSISVPSPGAVDDTDVEGVWGLVELLDDWDIMGAGCAVGVTGSRYGRPAFVMSALDGSVFVQGTVWQDSIGTAVLPHPRRVRSLRDVARLNVGKPYRTAAEDEDTLAWLAEQDES</sequence>
<organism evidence="1 2">
    <name type="scientific">Streptomyces edwardsiae</name>
    <dbReference type="NCBI Taxonomy" id="3075527"/>
    <lineage>
        <taxon>Bacteria</taxon>
        <taxon>Bacillati</taxon>
        <taxon>Actinomycetota</taxon>
        <taxon>Actinomycetes</taxon>
        <taxon>Kitasatosporales</taxon>
        <taxon>Streptomycetaceae</taxon>
        <taxon>Streptomyces</taxon>
    </lineage>
</organism>
<gene>
    <name evidence="1" type="ORF">RM528_20865</name>
</gene>
<dbReference type="Proteomes" id="UP001180503">
    <property type="component" value="Unassembled WGS sequence"/>
</dbReference>
<dbReference type="RefSeq" id="WP_311710578.1">
    <property type="nucleotide sequence ID" value="NZ_JAVRFB010000016.1"/>
</dbReference>
<dbReference type="EMBL" id="JAVRFB010000016">
    <property type="protein sequence ID" value="MDT0404297.1"/>
    <property type="molecule type" value="Genomic_DNA"/>
</dbReference>
<protein>
    <submittedName>
        <fullName evidence="1">Uncharacterized protein</fullName>
    </submittedName>
</protein>
<evidence type="ECO:0000313" key="2">
    <source>
        <dbReference type="Proteomes" id="UP001180503"/>
    </source>
</evidence>
<evidence type="ECO:0000313" key="1">
    <source>
        <dbReference type="EMBL" id="MDT0404297.1"/>
    </source>
</evidence>